<evidence type="ECO:0000313" key="4">
    <source>
        <dbReference type="Proteomes" id="UP000215002"/>
    </source>
</evidence>
<feature type="domain" description="DUF3108" evidence="2">
    <location>
        <begin position="31"/>
        <end position="225"/>
    </location>
</feature>
<evidence type="ECO:0000256" key="1">
    <source>
        <dbReference type="SAM" id="SignalP"/>
    </source>
</evidence>
<proteinExistence type="predicted"/>
<feature type="signal peptide" evidence="1">
    <location>
        <begin position="1"/>
        <end position="22"/>
    </location>
</feature>
<dbReference type="OrthoDB" id="665223at2"/>
<dbReference type="AlphaFoldDB" id="A0A223P0S2"/>
<gene>
    <name evidence="3" type="ORF">MuYL_3543</name>
</gene>
<organism evidence="3 4">
    <name type="scientific">Mucilaginibacter xinganensis</name>
    <dbReference type="NCBI Taxonomy" id="1234841"/>
    <lineage>
        <taxon>Bacteria</taxon>
        <taxon>Pseudomonadati</taxon>
        <taxon>Bacteroidota</taxon>
        <taxon>Sphingobacteriia</taxon>
        <taxon>Sphingobacteriales</taxon>
        <taxon>Sphingobacteriaceae</taxon>
        <taxon>Mucilaginibacter</taxon>
    </lineage>
</organism>
<keyword evidence="1" id="KW-0732">Signal</keyword>
<protein>
    <recommendedName>
        <fullName evidence="2">DUF3108 domain-containing protein</fullName>
    </recommendedName>
</protein>
<dbReference type="EMBL" id="CP022743">
    <property type="protein sequence ID" value="ASU35428.1"/>
    <property type="molecule type" value="Genomic_DNA"/>
</dbReference>
<dbReference type="Proteomes" id="UP000215002">
    <property type="component" value="Chromosome"/>
</dbReference>
<keyword evidence="4" id="KW-1185">Reference proteome</keyword>
<accession>A0A223P0S2</accession>
<dbReference type="Gene3D" id="2.40.360.20">
    <property type="match status" value="1"/>
</dbReference>
<sequence length="229" mass="25212">MKKLIITMVSLVTVLTIGYAQTCDQFINSGNGKKFVYANLDAKGNNQGSVSYSSVKKDASTLTYHNEVADKNGKTIGTGDFDMTCSGTAIKIDMKSFIPASSSKQFSNMQFEGDGKYLTYPLNLKVGDKLEDGSAVISVMNNGSKFSEMQINMTKRTVENSETVKTDAGTFDCFKITYDSYFKAKIMGIGIPINMKVIEWFAPKLGRFVKSETYRKEKLAGSMVLQSVN</sequence>
<evidence type="ECO:0000259" key="2">
    <source>
        <dbReference type="Pfam" id="PF21347"/>
    </source>
</evidence>
<dbReference type="RefSeq" id="WP_094571612.1">
    <property type="nucleotide sequence ID" value="NZ_CP022743.1"/>
</dbReference>
<name>A0A223P0S2_9SPHI</name>
<dbReference type="KEGG" id="muc:MuYL_3543"/>
<dbReference type="Pfam" id="PF21347">
    <property type="entry name" value="DUF3108_like"/>
    <property type="match status" value="1"/>
</dbReference>
<reference evidence="3 4" key="1">
    <citation type="submission" date="2017-08" db="EMBL/GenBank/DDBJ databases">
        <title>Complete genome sequence of Mucilaginibacter sp. strain BJC16-A31.</title>
        <authorList>
            <consortium name="Henan University of Science and Technology"/>
            <person name="You X."/>
        </authorList>
    </citation>
    <scope>NUCLEOTIDE SEQUENCE [LARGE SCALE GENOMIC DNA]</scope>
    <source>
        <strain evidence="3 4">BJC16-A31</strain>
    </source>
</reference>
<dbReference type="InterPro" id="IPR049279">
    <property type="entry name" value="DUF3108-like"/>
</dbReference>
<evidence type="ECO:0000313" key="3">
    <source>
        <dbReference type="EMBL" id="ASU35428.1"/>
    </source>
</evidence>
<feature type="chain" id="PRO_5012329998" description="DUF3108 domain-containing protein" evidence="1">
    <location>
        <begin position="23"/>
        <end position="229"/>
    </location>
</feature>